<feature type="domain" description="DUF2179" evidence="7">
    <location>
        <begin position="226"/>
        <end position="280"/>
    </location>
</feature>
<organism evidence="8 9">
    <name type="scientific">Eubacterium plexicaudatum ASF492</name>
    <dbReference type="NCBI Taxonomy" id="1235802"/>
    <lineage>
        <taxon>Bacteria</taxon>
        <taxon>Bacillati</taxon>
        <taxon>Bacillota</taxon>
        <taxon>Clostridia</taxon>
        <taxon>Eubacteriales</taxon>
        <taxon>Eubacteriaceae</taxon>
        <taxon>Eubacterium</taxon>
    </lineage>
</organism>
<reference evidence="8 9" key="1">
    <citation type="journal article" date="2014" name="Genome Announc.">
        <title>Draft genome sequences of the altered schaedler flora, a defined bacterial community from gnotobiotic mice.</title>
        <authorList>
            <person name="Wannemuehler M.J."/>
            <person name="Overstreet A.M."/>
            <person name="Ward D.V."/>
            <person name="Phillips G.J."/>
        </authorList>
    </citation>
    <scope>NUCLEOTIDE SEQUENCE [LARGE SCALE GENOMIC DNA]</scope>
    <source>
        <strain evidence="8 9">ASF492</strain>
    </source>
</reference>
<keyword evidence="5 6" id="KW-0472">Membrane</keyword>
<evidence type="ECO:0000256" key="1">
    <source>
        <dbReference type="ARBA" id="ARBA00004651"/>
    </source>
</evidence>
<evidence type="ECO:0000313" key="8">
    <source>
        <dbReference type="EMBL" id="EMZ24145.1"/>
    </source>
</evidence>
<dbReference type="STRING" id="1235802.C823_03409"/>
<evidence type="ECO:0000313" key="9">
    <source>
        <dbReference type="Proteomes" id="UP000012589"/>
    </source>
</evidence>
<dbReference type="Gene3D" id="3.30.70.120">
    <property type="match status" value="1"/>
</dbReference>
<keyword evidence="3 6" id="KW-0812">Transmembrane</keyword>
<comment type="caution">
    <text evidence="8">The sequence shown here is derived from an EMBL/GenBank/DDBJ whole genome shotgun (WGS) entry which is preliminary data.</text>
</comment>
<evidence type="ECO:0000256" key="6">
    <source>
        <dbReference type="SAM" id="Phobius"/>
    </source>
</evidence>
<feature type="transmembrane region" description="Helical" evidence="6">
    <location>
        <begin position="121"/>
        <end position="146"/>
    </location>
</feature>
<accession>N2ADB3</accession>
<dbReference type="HOGENOM" id="CLU_063199_1_1_9"/>
<dbReference type="PANTHER" id="PTHR33545">
    <property type="entry name" value="UPF0750 MEMBRANE PROTEIN YITT-RELATED"/>
    <property type="match status" value="1"/>
</dbReference>
<dbReference type="InterPro" id="IPR051461">
    <property type="entry name" value="UPF0750_membrane"/>
</dbReference>
<comment type="subcellular location">
    <subcellularLocation>
        <location evidence="1">Cell membrane</location>
        <topology evidence="1">Multi-pass membrane protein</topology>
    </subcellularLocation>
</comment>
<dbReference type="PIRSF" id="PIRSF006483">
    <property type="entry name" value="Membrane_protein_YitT"/>
    <property type="match status" value="1"/>
</dbReference>
<keyword evidence="9" id="KW-1185">Reference proteome</keyword>
<gene>
    <name evidence="8" type="ORF">C823_03409</name>
</gene>
<dbReference type="PATRIC" id="fig|1235802.3.peg.3603"/>
<dbReference type="InterPro" id="IPR019264">
    <property type="entry name" value="DUF2179"/>
</dbReference>
<evidence type="ECO:0000256" key="5">
    <source>
        <dbReference type="ARBA" id="ARBA00023136"/>
    </source>
</evidence>
<feature type="transmembrane region" description="Helical" evidence="6">
    <location>
        <begin position="166"/>
        <end position="188"/>
    </location>
</feature>
<keyword evidence="4 6" id="KW-1133">Transmembrane helix</keyword>
<feature type="transmembrane region" description="Helical" evidence="6">
    <location>
        <begin position="58"/>
        <end position="76"/>
    </location>
</feature>
<dbReference type="eggNOG" id="COG1284">
    <property type="taxonomic scope" value="Bacteria"/>
</dbReference>
<dbReference type="EMBL" id="AQFT01000100">
    <property type="protein sequence ID" value="EMZ24145.1"/>
    <property type="molecule type" value="Genomic_DNA"/>
</dbReference>
<dbReference type="Pfam" id="PF02588">
    <property type="entry name" value="YitT_membrane"/>
    <property type="match status" value="1"/>
</dbReference>
<keyword evidence="2" id="KW-1003">Cell membrane</keyword>
<feature type="transmembrane region" description="Helical" evidence="6">
    <location>
        <begin position="83"/>
        <end position="101"/>
    </location>
</feature>
<dbReference type="AlphaFoldDB" id="N2ADB3"/>
<name>N2ADB3_9FIRM</name>
<feature type="transmembrane region" description="Helical" evidence="6">
    <location>
        <begin position="7"/>
        <end position="25"/>
    </location>
</feature>
<evidence type="ECO:0000256" key="3">
    <source>
        <dbReference type="ARBA" id="ARBA00022692"/>
    </source>
</evidence>
<evidence type="ECO:0000259" key="7">
    <source>
        <dbReference type="Pfam" id="PF10035"/>
    </source>
</evidence>
<dbReference type="PANTHER" id="PTHR33545:SF5">
    <property type="entry name" value="UPF0750 MEMBRANE PROTEIN YITT"/>
    <property type="match status" value="1"/>
</dbReference>
<dbReference type="CDD" id="cd16380">
    <property type="entry name" value="YitT_C"/>
    <property type="match status" value="1"/>
</dbReference>
<dbReference type="GO" id="GO:0005886">
    <property type="term" value="C:plasma membrane"/>
    <property type="evidence" value="ECO:0007669"/>
    <property type="project" value="UniProtKB-SubCell"/>
</dbReference>
<evidence type="ECO:0000256" key="2">
    <source>
        <dbReference type="ARBA" id="ARBA00022475"/>
    </source>
</evidence>
<evidence type="ECO:0000256" key="4">
    <source>
        <dbReference type="ARBA" id="ARBA00022989"/>
    </source>
</evidence>
<dbReference type="Pfam" id="PF10035">
    <property type="entry name" value="DUF2179"/>
    <property type="match status" value="1"/>
</dbReference>
<sequence>MNKNRRIIRSYLLIAAGTGIMAFAIKSTYDPIGLVTGGFTGIGIMLRRLTMGLIKGGIPIWATNLILNTPLFLIAFKLKGGRFLGRTMFASLLLSFWLGVIPDVDLAGGDYLLASVYGGVMTGAGIGLVLSAQVATGGTDLIATLLHMKFKAYSIAQILQIIDGMIILAGIYVCGIRASLYAVFAVYITSRVSDLITEGGKFSKAVYIISDRYEQIADAVMHQMNRGTTLLPAVGMYRGEERSMLFCIVSKKEVVQLKEYIRNIDVHAFVIVTDAREVLGEGFLEY</sequence>
<protein>
    <recommendedName>
        <fullName evidence="7">DUF2179 domain-containing protein</fullName>
    </recommendedName>
</protein>
<proteinExistence type="predicted"/>
<dbReference type="InterPro" id="IPR003740">
    <property type="entry name" value="YitT"/>
</dbReference>
<dbReference type="Proteomes" id="UP000012589">
    <property type="component" value="Unassembled WGS sequence"/>
</dbReference>
<dbReference type="InterPro" id="IPR015867">
    <property type="entry name" value="N-reg_PII/ATP_PRibTrfase_C"/>
</dbReference>